<feature type="transmembrane region" description="Helical" evidence="6">
    <location>
        <begin position="186"/>
        <end position="208"/>
    </location>
</feature>
<evidence type="ECO:0000256" key="4">
    <source>
        <dbReference type="ARBA" id="ARBA00022989"/>
    </source>
</evidence>
<keyword evidence="2" id="KW-1003">Cell membrane</keyword>
<keyword evidence="3 6" id="KW-0812">Transmembrane</keyword>
<feature type="transmembrane region" description="Helical" evidence="6">
    <location>
        <begin position="12"/>
        <end position="35"/>
    </location>
</feature>
<proteinExistence type="predicted"/>
<comment type="subcellular location">
    <subcellularLocation>
        <location evidence="1">Cell membrane</location>
        <topology evidence="1">Multi-pass membrane protein</topology>
    </subcellularLocation>
</comment>
<dbReference type="InterPro" id="IPR013525">
    <property type="entry name" value="ABC2_TM"/>
</dbReference>
<dbReference type="AlphaFoldDB" id="A0A2S7UU15"/>
<comment type="caution">
    <text evidence="8">The sequence shown here is derived from an EMBL/GenBank/DDBJ whole genome shotgun (WGS) entry which is preliminary data.</text>
</comment>
<evidence type="ECO:0000256" key="5">
    <source>
        <dbReference type="ARBA" id="ARBA00023136"/>
    </source>
</evidence>
<reference evidence="8 9" key="1">
    <citation type="submission" date="2016-12" db="EMBL/GenBank/DDBJ databases">
        <title>Diversity of luminous bacteria.</title>
        <authorList>
            <person name="Yoshizawa S."/>
            <person name="Kogure K."/>
        </authorList>
    </citation>
    <scope>NUCLEOTIDE SEQUENCE [LARGE SCALE GENOMIC DNA]</scope>
    <source>
        <strain evidence="8 9">SA4-48</strain>
    </source>
</reference>
<feature type="transmembrane region" description="Helical" evidence="6">
    <location>
        <begin position="228"/>
        <end position="251"/>
    </location>
</feature>
<evidence type="ECO:0000256" key="6">
    <source>
        <dbReference type="SAM" id="Phobius"/>
    </source>
</evidence>
<dbReference type="EMBL" id="MSCH01000003">
    <property type="protein sequence ID" value="PQJ52771.1"/>
    <property type="molecule type" value="Genomic_DNA"/>
</dbReference>
<feature type="transmembrane region" description="Helical" evidence="6">
    <location>
        <begin position="263"/>
        <end position="286"/>
    </location>
</feature>
<name>A0A2S7UU15_9GAMM</name>
<dbReference type="PANTHER" id="PTHR30294:SF46">
    <property type="entry name" value="ABC TRANSPORTER PERMEASE"/>
    <property type="match status" value="1"/>
</dbReference>
<dbReference type="Pfam" id="PF12698">
    <property type="entry name" value="ABC2_membrane_3"/>
    <property type="match status" value="1"/>
</dbReference>
<evidence type="ECO:0000256" key="3">
    <source>
        <dbReference type="ARBA" id="ARBA00022692"/>
    </source>
</evidence>
<evidence type="ECO:0000313" key="9">
    <source>
        <dbReference type="Proteomes" id="UP000239007"/>
    </source>
</evidence>
<feature type="transmembrane region" description="Helical" evidence="6">
    <location>
        <begin position="349"/>
        <end position="369"/>
    </location>
</feature>
<dbReference type="Proteomes" id="UP000239007">
    <property type="component" value="Unassembled WGS sequence"/>
</dbReference>
<gene>
    <name evidence="8" type="ORF">BTO11_03280</name>
</gene>
<protein>
    <recommendedName>
        <fullName evidence="7">ABC-2 type transporter transmembrane domain-containing protein</fullName>
    </recommendedName>
</protein>
<keyword evidence="5 6" id="KW-0472">Membrane</keyword>
<keyword evidence="9" id="KW-1185">Reference proteome</keyword>
<feature type="domain" description="ABC-2 type transporter transmembrane" evidence="7">
    <location>
        <begin position="22"/>
        <end position="368"/>
    </location>
</feature>
<evidence type="ECO:0000256" key="2">
    <source>
        <dbReference type="ARBA" id="ARBA00022475"/>
    </source>
</evidence>
<dbReference type="PANTHER" id="PTHR30294">
    <property type="entry name" value="MEMBRANE COMPONENT OF ABC TRANSPORTER YHHJ-RELATED"/>
    <property type="match status" value="1"/>
</dbReference>
<dbReference type="Gene3D" id="3.40.1710.10">
    <property type="entry name" value="abc type-2 transporter like domain"/>
    <property type="match status" value="1"/>
</dbReference>
<feature type="transmembrane region" description="Helical" evidence="6">
    <location>
        <begin position="319"/>
        <end position="337"/>
    </location>
</feature>
<evidence type="ECO:0000313" key="8">
    <source>
        <dbReference type="EMBL" id="PQJ52771.1"/>
    </source>
</evidence>
<dbReference type="GO" id="GO:0005886">
    <property type="term" value="C:plasma membrane"/>
    <property type="evidence" value="ECO:0007669"/>
    <property type="project" value="UniProtKB-SubCell"/>
</dbReference>
<dbReference type="InterPro" id="IPR051449">
    <property type="entry name" value="ABC-2_transporter_component"/>
</dbReference>
<dbReference type="RefSeq" id="WP_105051241.1">
    <property type="nucleotide sequence ID" value="NZ_BMYG01000004.1"/>
</dbReference>
<dbReference type="OrthoDB" id="9811522at2"/>
<dbReference type="GO" id="GO:0140359">
    <property type="term" value="F:ABC-type transporter activity"/>
    <property type="evidence" value="ECO:0007669"/>
    <property type="project" value="InterPro"/>
</dbReference>
<sequence>MREFWLAYWRSLLAIVKDINILLLVIIGPIIYSIYYPFPYSTEVVRQIPVAIADLDRSSLSRQLIRLADASPDIEVINVVTHPDEIKQALWDGDIEGGLIIPKGFRKHVMRGETAKAIVLGNGAYFMFNRGELLGFSGAVQALSSQFKIEHELKKSVSTAQAQERSEPVRLEFRAASNPTGGYSTYVVPAVAVVVLQQTLLLGICMLLGTWRESRSAPFNMQHSRNRLALVFAAATICIINTLYYLGIVYWREDYPHLGLLRNLLPLIVIFSLTAAAWAVVIGSYIRHRVQAVIYLVPTSIPIIFLAGFAWPVESIPSPLVALSLLIPSTASVQAFLNVDQMGASFVQVLSEVLNLGLLFLGLLLMIILRKNWPSSDNAN</sequence>
<evidence type="ECO:0000256" key="1">
    <source>
        <dbReference type="ARBA" id="ARBA00004651"/>
    </source>
</evidence>
<keyword evidence="4 6" id="KW-1133">Transmembrane helix</keyword>
<evidence type="ECO:0000259" key="7">
    <source>
        <dbReference type="Pfam" id="PF12698"/>
    </source>
</evidence>
<organism evidence="8 9">
    <name type="scientific">Psychrosphaera saromensis</name>
    <dbReference type="NCBI Taxonomy" id="716813"/>
    <lineage>
        <taxon>Bacteria</taxon>
        <taxon>Pseudomonadati</taxon>
        <taxon>Pseudomonadota</taxon>
        <taxon>Gammaproteobacteria</taxon>
        <taxon>Alteromonadales</taxon>
        <taxon>Pseudoalteromonadaceae</taxon>
        <taxon>Psychrosphaera</taxon>
    </lineage>
</organism>
<feature type="transmembrane region" description="Helical" evidence="6">
    <location>
        <begin position="293"/>
        <end position="313"/>
    </location>
</feature>
<accession>A0A2S7UU15</accession>